<dbReference type="Pfam" id="PF12833">
    <property type="entry name" value="HTH_18"/>
    <property type="match status" value="1"/>
</dbReference>
<dbReference type="Gene3D" id="1.10.10.60">
    <property type="entry name" value="Homeodomain-like"/>
    <property type="match status" value="1"/>
</dbReference>
<dbReference type="Proteomes" id="UP000321523">
    <property type="component" value="Unassembled WGS sequence"/>
</dbReference>
<feature type="domain" description="HTH araC/xylS-type" evidence="5">
    <location>
        <begin position="242"/>
        <end position="340"/>
    </location>
</feature>
<keyword evidence="2" id="KW-0238">DNA-binding</keyword>
<comment type="caution">
    <text evidence="6">The sequence shown here is derived from an EMBL/GenBank/DDBJ whole genome shotgun (WGS) entry which is preliminary data.</text>
</comment>
<dbReference type="Gene3D" id="3.40.50.880">
    <property type="match status" value="1"/>
</dbReference>
<dbReference type="SUPFAM" id="SSF46689">
    <property type="entry name" value="Homeodomain-like"/>
    <property type="match status" value="2"/>
</dbReference>
<dbReference type="EMBL" id="BJYZ01000035">
    <property type="protein sequence ID" value="GEO42047.1"/>
    <property type="molecule type" value="Genomic_DNA"/>
</dbReference>
<dbReference type="InterPro" id="IPR018060">
    <property type="entry name" value="HTH_AraC"/>
</dbReference>
<dbReference type="PROSITE" id="PS01124">
    <property type="entry name" value="HTH_ARAC_FAMILY_2"/>
    <property type="match status" value="1"/>
</dbReference>
<evidence type="ECO:0000313" key="6">
    <source>
        <dbReference type="EMBL" id="GEO42047.1"/>
    </source>
</evidence>
<reference evidence="6 7" key="1">
    <citation type="submission" date="2019-07" db="EMBL/GenBank/DDBJ databases">
        <title>Whole genome shotgun sequence of Skermanella aerolata NBRC 106429.</title>
        <authorList>
            <person name="Hosoyama A."/>
            <person name="Uohara A."/>
            <person name="Ohji S."/>
            <person name="Ichikawa N."/>
        </authorList>
    </citation>
    <scope>NUCLEOTIDE SEQUENCE [LARGE SCALE GENOMIC DNA]</scope>
    <source>
        <strain evidence="6 7">NBRC 106429</strain>
    </source>
</reference>
<sequence>MNAMWDRSPDYGHDHSQGRAGLSVGFILTNNFTLTALSTFMDALRLAADDGDGSRQIRCRWTIMGSSAEPVRSSCGIPVARWEPFQDPRQFDYIVVVGGLLHAGPQLDAQSVDYLRSAASRGVGLVGVCTGSFVLSRIGLMRGRRCCVSWYHHRDYLEEFPDHEPVADQLYVVDRDRITCAGGAGVADLAAFLIERHLGAACAQKTMHILLIDKARPPGQSQPQPPTSSEPGGGAIVNDRVRRALLLMEQNLSPPLSVEQIARRLSVSTRQFERLFREATGMNPTGFYRILRLRYGHWLLRNSARSVTSIALETGFADCAHFSRQFREVYGISPSELRRGGPPPEPAALTEGLSAVEALALDRDLVPPDRRLFE</sequence>
<evidence type="ECO:0000259" key="5">
    <source>
        <dbReference type="PROSITE" id="PS01124"/>
    </source>
</evidence>
<evidence type="ECO:0000256" key="4">
    <source>
        <dbReference type="SAM" id="MobiDB-lite"/>
    </source>
</evidence>
<dbReference type="GO" id="GO:0043565">
    <property type="term" value="F:sequence-specific DNA binding"/>
    <property type="evidence" value="ECO:0007669"/>
    <property type="project" value="InterPro"/>
</dbReference>
<proteinExistence type="predicted"/>
<dbReference type="SUPFAM" id="SSF52317">
    <property type="entry name" value="Class I glutamine amidotransferase-like"/>
    <property type="match status" value="1"/>
</dbReference>
<keyword evidence="1" id="KW-0805">Transcription regulation</keyword>
<evidence type="ECO:0000256" key="2">
    <source>
        <dbReference type="ARBA" id="ARBA00023125"/>
    </source>
</evidence>
<dbReference type="AlphaFoldDB" id="A0A512DZZ3"/>
<dbReference type="SMART" id="SM00342">
    <property type="entry name" value="HTH_ARAC"/>
    <property type="match status" value="1"/>
</dbReference>
<keyword evidence="3" id="KW-0804">Transcription</keyword>
<dbReference type="PANTHER" id="PTHR43130">
    <property type="entry name" value="ARAC-FAMILY TRANSCRIPTIONAL REGULATOR"/>
    <property type="match status" value="1"/>
</dbReference>
<dbReference type="PANTHER" id="PTHR43130:SF3">
    <property type="entry name" value="HTH-TYPE TRANSCRIPTIONAL REGULATOR RV1931C"/>
    <property type="match status" value="1"/>
</dbReference>
<dbReference type="PROSITE" id="PS00041">
    <property type="entry name" value="HTH_ARAC_FAMILY_1"/>
    <property type="match status" value="1"/>
</dbReference>
<dbReference type="Pfam" id="PF01965">
    <property type="entry name" value="DJ-1_PfpI"/>
    <property type="match status" value="1"/>
</dbReference>
<dbReference type="InterPro" id="IPR029062">
    <property type="entry name" value="Class_I_gatase-like"/>
</dbReference>
<dbReference type="InterPro" id="IPR018062">
    <property type="entry name" value="HTH_AraC-typ_CS"/>
</dbReference>
<organism evidence="6 7">
    <name type="scientific">Skermanella aerolata</name>
    <dbReference type="NCBI Taxonomy" id="393310"/>
    <lineage>
        <taxon>Bacteria</taxon>
        <taxon>Pseudomonadati</taxon>
        <taxon>Pseudomonadota</taxon>
        <taxon>Alphaproteobacteria</taxon>
        <taxon>Rhodospirillales</taxon>
        <taxon>Azospirillaceae</taxon>
        <taxon>Skermanella</taxon>
    </lineage>
</organism>
<dbReference type="InterPro" id="IPR020449">
    <property type="entry name" value="Tscrpt_reg_AraC-type_HTH"/>
</dbReference>
<dbReference type="InterPro" id="IPR052158">
    <property type="entry name" value="INH-QAR"/>
</dbReference>
<dbReference type="RefSeq" id="WP_244619700.1">
    <property type="nucleotide sequence ID" value="NZ_BJYZ01000035.1"/>
</dbReference>
<evidence type="ECO:0000256" key="3">
    <source>
        <dbReference type="ARBA" id="ARBA00023163"/>
    </source>
</evidence>
<dbReference type="InterPro" id="IPR002818">
    <property type="entry name" value="DJ-1/PfpI"/>
</dbReference>
<feature type="region of interest" description="Disordered" evidence="4">
    <location>
        <begin position="215"/>
        <end position="235"/>
    </location>
</feature>
<accession>A0A512DZZ3</accession>
<protein>
    <submittedName>
        <fullName evidence="6">AraC family transcriptional regulator</fullName>
    </submittedName>
</protein>
<evidence type="ECO:0000313" key="7">
    <source>
        <dbReference type="Proteomes" id="UP000321523"/>
    </source>
</evidence>
<dbReference type="PRINTS" id="PR00032">
    <property type="entry name" value="HTHARAC"/>
</dbReference>
<dbReference type="CDD" id="cd03136">
    <property type="entry name" value="GATase1_AraC_ArgR_like"/>
    <property type="match status" value="1"/>
</dbReference>
<keyword evidence="7" id="KW-1185">Reference proteome</keyword>
<dbReference type="InterPro" id="IPR009057">
    <property type="entry name" value="Homeodomain-like_sf"/>
</dbReference>
<name>A0A512DZZ3_9PROT</name>
<evidence type="ECO:0000256" key="1">
    <source>
        <dbReference type="ARBA" id="ARBA00023015"/>
    </source>
</evidence>
<gene>
    <name evidence="6" type="ORF">SAE02_61950</name>
</gene>
<dbReference type="GO" id="GO:0003700">
    <property type="term" value="F:DNA-binding transcription factor activity"/>
    <property type="evidence" value="ECO:0007669"/>
    <property type="project" value="InterPro"/>
</dbReference>